<dbReference type="EMBL" id="UGUA01000001">
    <property type="protein sequence ID" value="SUC33738.1"/>
    <property type="molecule type" value="Genomic_DNA"/>
</dbReference>
<reference evidence="2 3" key="1">
    <citation type="submission" date="2018-06" db="EMBL/GenBank/DDBJ databases">
        <authorList>
            <consortium name="Pathogen Informatics"/>
            <person name="Doyle S."/>
        </authorList>
    </citation>
    <scope>NUCLEOTIDE SEQUENCE [LARGE SCALE GENOMIC DNA]</scope>
    <source>
        <strain evidence="2 3">NCTC12026</strain>
    </source>
</reference>
<accession>A0A379FYE1</accession>
<feature type="chain" id="PRO_5016573592" evidence="1">
    <location>
        <begin position="30"/>
        <end position="358"/>
    </location>
</feature>
<dbReference type="Proteomes" id="UP000255129">
    <property type="component" value="Unassembled WGS sequence"/>
</dbReference>
<proteinExistence type="predicted"/>
<organism evidence="2 3">
    <name type="scientific">Providencia rustigianii</name>
    <dbReference type="NCBI Taxonomy" id="158850"/>
    <lineage>
        <taxon>Bacteria</taxon>
        <taxon>Pseudomonadati</taxon>
        <taxon>Pseudomonadota</taxon>
        <taxon>Gammaproteobacteria</taxon>
        <taxon>Enterobacterales</taxon>
        <taxon>Morganellaceae</taxon>
        <taxon>Providencia</taxon>
    </lineage>
</organism>
<evidence type="ECO:0000313" key="2">
    <source>
        <dbReference type="EMBL" id="SUC33738.1"/>
    </source>
</evidence>
<dbReference type="Pfam" id="PF06834">
    <property type="entry name" value="TraU"/>
    <property type="match status" value="1"/>
</dbReference>
<dbReference type="InterPro" id="IPR009649">
    <property type="entry name" value="TraU"/>
</dbReference>
<gene>
    <name evidence="2" type="ORF">NCTC12026_00059</name>
</gene>
<dbReference type="PROSITE" id="PS51257">
    <property type="entry name" value="PROKAR_LIPOPROTEIN"/>
    <property type="match status" value="1"/>
</dbReference>
<dbReference type="AlphaFoldDB" id="A0A379FYE1"/>
<protein>
    <submittedName>
        <fullName evidence="2">Conjugal transfer pilus assembly protein TraU</fullName>
    </submittedName>
</protein>
<dbReference type="OrthoDB" id="9788211at2"/>
<evidence type="ECO:0000256" key="1">
    <source>
        <dbReference type="SAM" id="SignalP"/>
    </source>
</evidence>
<evidence type="ECO:0000313" key="3">
    <source>
        <dbReference type="Proteomes" id="UP000255129"/>
    </source>
</evidence>
<feature type="signal peptide" evidence="1">
    <location>
        <begin position="1"/>
        <end position="29"/>
    </location>
</feature>
<name>A0A379FYE1_9GAMM</name>
<dbReference type="RefSeq" id="WP_011039811.1">
    <property type="nucleotide sequence ID" value="NZ_UGUA01000001.1"/>
</dbReference>
<keyword evidence="1" id="KW-0732">Signal</keyword>
<sequence>MRAKVSILKSTLVSAIAAACLTFSAGIMAADSPTETQAENESCRDNKVLSAKLFTDVCWSCIFPIKVAGATIGPSGSVPNDAATGSVCACADGLGVYHPGIMSALWEPRRFIELTRTPGCMSSLGGAKLNLGSELQYGTQTDSAKDERQRAAISFYNAHMYAMPLLRMLDLYLPGSCNADPYSDFDIISFTEIDPTWNNSALAFFQNPESAAVANIVAQQACTVEAAAQFAGAQPQSALWWCAGSWGGQYPLTGSVRTMDTPRTTSLAATRQLAVEHRRGLAYRSVGNDVACRAKIYPTIPKQQYKMNMFYPTPETKKGHNIGESPYKWQGGSFRYPTGMGQDSVYMIFQWTDCCRTL</sequence>